<keyword evidence="2" id="KW-1185">Reference proteome</keyword>
<dbReference type="AlphaFoldDB" id="A0A6G4WFW4"/>
<dbReference type="EMBL" id="JAAKZF010000032">
    <property type="protein sequence ID" value="NGO53484.1"/>
    <property type="molecule type" value="Genomic_DNA"/>
</dbReference>
<dbReference type="SUPFAM" id="SSF53590">
    <property type="entry name" value="Nucleoside hydrolase"/>
    <property type="match status" value="1"/>
</dbReference>
<evidence type="ECO:0000313" key="2">
    <source>
        <dbReference type="Proteomes" id="UP001642900"/>
    </source>
</evidence>
<sequence>MEHFLNGPCRFAYHPVLIVTDVTTSGEIDDSVSLMMYRELERRGCIRIVGVVSIFGNGGASAKEVYRNLHDRLHQLGLSAWAVLEGPARRMSFSQSLPPTAEDQQRLFAIAAIVNQHERVVIAELGPFTVSARLLSEGLVRPKRIERILGVGGRAPGERFSTGHGLPFSFRDMNVDEDQAAVWYLLKHHPRKLWLVTYQTGINERMLTPETIAALGISEISAHAKRRAKRLTLIGYGGKIPAWDTWTTSYFIEGGSQKLSCRQQKVRLVYVPVDTGEVERRQLWVSDRFDHDFRWVEMCWCADSLKENKQ</sequence>
<accession>A0A6G4WFW4</accession>
<evidence type="ECO:0000313" key="1">
    <source>
        <dbReference type="EMBL" id="NGO53484.1"/>
    </source>
</evidence>
<protein>
    <submittedName>
        <fullName evidence="1">Uncharacterized protein</fullName>
    </submittedName>
</protein>
<dbReference type="RefSeq" id="WP_165030900.1">
    <property type="nucleotide sequence ID" value="NZ_JAAKZF010000032.1"/>
</dbReference>
<dbReference type="Gene3D" id="3.90.245.10">
    <property type="entry name" value="Ribonucleoside hydrolase-like"/>
    <property type="match status" value="1"/>
</dbReference>
<proteinExistence type="predicted"/>
<dbReference type="Proteomes" id="UP001642900">
    <property type="component" value="Unassembled WGS sequence"/>
</dbReference>
<reference evidence="1 2" key="1">
    <citation type="submission" date="2020-02" db="EMBL/GenBank/DDBJ databases">
        <title>Genome sequence of strain CCNWXJ40-4.</title>
        <authorList>
            <person name="Gao J."/>
            <person name="Sun J."/>
        </authorList>
    </citation>
    <scope>NUCLEOTIDE SEQUENCE [LARGE SCALE GENOMIC DNA]</scope>
    <source>
        <strain evidence="1 2">CCNWXJ 40-4</strain>
    </source>
</reference>
<dbReference type="GO" id="GO:0016799">
    <property type="term" value="F:hydrolase activity, hydrolyzing N-glycosyl compounds"/>
    <property type="evidence" value="ECO:0007669"/>
    <property type="project" value="InterPro"/>
</dbReference>
<dbReference type="InterPro" id="IPR036452">
    <property type="entry name" value="Ribo_hydro-like"/>
</dbReference>
<gene>
    <name evidence="1" type="ORF">G6N73_20355</name>
</gene>
<name>A0A6G4WFW4_9HYPH</name>
<comment type="caution">
    <text evidence="1">The sequence shown here is derived from an EMBL/GenBank/DDBJ whole genome shotgun (WGS) entry which is preliminary data.</text>
</comment>
<organism evidence="1 2">
    <name type="scientific">Allomesorhizobium camelthorni</name>
    <dbReference type="NCBI Taxonomy" id="475069"/>
    <lineage>
        <taxon>Bacteria</taxon>
        <taxon>Pseudomonadati</taxon>
        <taxon>Pseudomonadota</taxon>
        <taxon>Alphaproteobacteria</taxon>
        <taxon>Hyphomicrobiales</taxon>
        <taxon>Phyllobacteriaceae</taxon>
        <taxon>Allomesorhizobium</taxon>
    </lineage>
</organism>